<dbReference type="Gene3D" id="1.10.418.10">
    <property type="entry name" value="Calponin-like domain"/>
    <property type="match status" value="1"/>
</dbReference>
<dbReference type="Proteomes" id="UP000887565">
    <property type="component" value="Unplaced"/>
</dbReference>
<dbReference type="InterPro" id="IPR001715">
    <property type="entry name" value="CH_dom"/>
</dbReference>
<dbReference type="InterPro" id="IPR000557">
    <property type="entry name" value="Calponin_repeat"/>
</dbReference>
<comment type="similarity">
    <text evidence="1 2">Belongs to the calponin family.</text>
</comment>
<dbReference type="GO" id="GO:0015629">
    <property type="term" value="C:actin cytoskeleton"/>
    <property type="evidence" value="ECO:0007669"/>
    <property type="project" value="TreeGrafter"/>
</dbReference>
<dbReference type="GO" id="GO:0051015">
    <property type="term" value="F:actin filament binding"/>
    <property type="evidence" value="ECO:0007669"/>
    <property type="project" value="TreeGrafter"/>
</dbReference>
<dbReference type="SMART" id="SM00033">
    <property type="entry name" value="CH"/>
    <property type="match status" value="1"/>
</dbReference>
<dbReference type="PROSITE" id="PS50021">
    <property type="entry name" value="CH"/>
    <property type="match status" value="1"/>
</dbReference>
<dbReference type="PROSITE" id="PS51122">
    <property type="entry name" value="CALPONIN_2"/>
    <property type="match status" value="1"/>
</dbReference>
<sequence>MSRAAKSGLAAEAHEKVKSKFNPDMATEILMWINRTSDQNLNTNGEMNDFVSTLKDGVALCKLANALKPGAIRKINETSMAFKQMENINNFLAFCEQDAQISKTEVFATVDLYEAQDPNSVIMCLSALARKAEKFGKQPMGPRESHGERKEWTPEQLKAGEGIIGLQAGSNKFATQSGMNMGKTRKIID</sequence>
<keyword evidence="4" id="KW-1185">Reference proteome</keyword>
<dbReference type="PANTHER" id="PTHR47385">
    <property type="entry name" value="CALPONIN"/>
    <property type="match status" value="1"/>
</dbReference>
<dbReference type="OMA" id="IHGKYDS"/>
<feature type="domain" description="Calponin-homology (CH)" evidence="3">
    <location>
        <begin position="23"/>
        <end position="133"/>
    </location>
</feature>
<evidence type="ECO:0000313" key="5">
    <source>
        <dbReference type="WBParaSite" id="nRc.2.0.1.t17410-RA"/>
    </source>
</evidence>
<dbReference type="AlphaFoldDB" id="A0A915IVI7"/>
<proteinExistence type="inferred from homology"/>
<evidence type="ECO:0000256" key="2">
    <source>
        <dbReference type="RuleBase" id="RU361224"/>
    </source>
</evidence>
<dbReference type="Pfam" id="PF00402">
    <property type="entry name" value="Calponin"/>
    <property type="match status" value="1"/>
</dbReference>
<accession>A0A915IVI7</accession>
<evidence type="ECO:0000313" key="4">
    <source>
        <dbReference type="Proteomes" id="UP000887565"/>
    </source>
</evidence>
<dbReference type="PANTHER" id="PTHR47385:SF14">
    <property type="entry name" value="TRANSGELIN"/>
    <property type="match status" value="1"/>
</dbReference>
<dbReference type="Pfam" id="PF00307">
    <property type="entry name" value="CH"/>
    <property type="match status" value="1"/>
</dbReference>
<dbReference type="InterPro" id="IPR003096">
    <property type="entry name" value="SM22_calponin"/>
</dbReference>
<name>A0A915IVI7_ROMCU</name>
<dbReference type="PRINTS" id="PR00888">
    <property type="entry name" value="SM22CALPONIN"/>
</dbReference>
<dbReference type="InterPro" id="IPR050606">
    <property type="entry name" value="Calponin-like"/>
</dbReference>
<dbReference type="SUPFAM" id="SSF47576">
    <property type="entry name" value="Calponin-homology domain, CH-domain"/>
    <property type="match status" value="1"/>
</dbReference>
<protein>
    <recommendedName>
        <fullName evidence="2">Transgelin</fullName>
    </recommendedName>
</protein>
<evidence type="ECO:0000256" key="1">
    <source>
        <dbReference type="ARBA" id="ARBA00009631"/>
    </source>
</evidence>
<evidence type="ECO:0000259" key="3">
    <source>
        <dbReference type="PROSITE" id="PS50021"/>
    </source>
</evidence>
<dbReference type="WBParaSite" id="nRc.2.0.1.t17410-RA">
    <property type="protein sequence ID" value="nRc.2.0.1.t17410-RA"/>
    <property type="gene ID" value="nRc.2.0.1.g17410"/>
</dbReference>
<dbReference type="GO" id="GO:0007015">
    <property type="term" value="P:actin filament organization"/>
    <property type="evidence" value="ECO:0007669"/>
    <property type="project" value="TreeGrafter"/>
</dbReference>
<reference evidence="5" key="1">
    <citation type="submission" date="2022-11" db="UniProtKB">
        <authorList>
            <consortium name="WormBaseParasite"/>
        </authorList>
    </citation>
    <scope>IDENTIFICATION</scope>
</reference>
<dbReference type="PROSITE" id="PS01052">
    <property type="entry name" value="CALPONIN_1"/>
    <property type="match status" value="1"/>
</dbReference>
<organism evidence="4 5">
    <name type="scientific">Romanomermis culicivorax</name>
    <name type="common">Nematode worm</name>
    <dbReference type="NCBI Taxonomy" id="13658"/>
    <lineage>
        <taxon>Eukaryota</taxon>
        <taxon>Metazoa</taxon>
        <taxon>Ecdysozoa</taxon>
        <taxon>Nematoda</taxon>
        <taxon>Enoplea</taxon>
        <taxon>Dorylaimia</taxon>
        <taxon>Mermithida</taxon>
        <taxon>Mermithoidea</taxon>
        <taxon>Mermithidae</taxon>
        <taxon>Romanomermis</taxon>
    </lineage>
</organism>
<dbReference type="InterPro" id="IPR036872">
    <property type="entry name" value="CH_dom_sf"/>
</dbReference>